<evidence type="ECO:0000313" key="3">
    <source>
        <dbReference type="Proteomes" id="UP001204445"/>
    </source>
</evidence>
<proteinExistence type="predicted"/>
<dbReference type="Gene3D" id="3.30.450.20">
    <property type="entry name" value="PAS domain"/>
    <property type="match status" value="1"/>
</dbReference>
<dbReference type="Proteomes" id="UP001204445">
    <property type="component" value="Unassembled WGS sequence"/>
</dbReference>
<reference evidence="2" key="1">
    <citation type="submission" date="2022-08" db="EMBL/GenBank/DDBJ databases">
        <title>Genomic Encyclopedia of Type Strains, Phase III (KMG-III): the genomes of soil and plant-associated and newly described type strains.</title>
        <authorList>
            <person name="Whitman W."/>
        </authorList>
    </citation>
    <scope>NUCLEOTIDE SEQUENCE</scope>
    <source>
        <strain evidence="2">HMT 1</strain>
    </source>
</reference>
<protein>
    <submittedName>
        <fullName evidence="2">PAS domain-containing protein</fullName>
    </submittedName>
</protein>
<dbReference type="RefSeq" id="WP_259054548.1">
    <property type="nucleotide sequence ID" value="NZ_JANUCT010000005.1"/>
</dbReference>
<name>A0AAE3HM15_9GAMM</name>
<dbReference type="InterPro" id="IPR000014">
    <property type="entry name" value="PAS"/>
</dbReference>
<sequence>MRKESKQTAKILYFPNTTSNKKSQACGGVWEWDVQLNLITASAGAFDIFGLEYRKDGYRMYQLLKRIHADDRAYVDKHIKDLTLCKKKETTIKYRVVLPDGTTRVVKTYGKGCYSEEEVLTHIFGISEVVATK</sequence>
<feature type="domain" description="PAS fold-3" evidence="1">
    <location>
        <begin position="39"/>
        <end position="125"/>
    </location>
</feature>
<dbReference type="EMBL" id="JANUCT010000005">
    <property type="protein sequence ID" value="MCS3902942.1"/>
    <property type="molecule type" value="Genomic_DNA"/>
</dbReference>
<gene>
    <name evidence="2" type="ORF">J2T55_000950</name>
</gene>
<keyword evidence="3" id="KW-1185">Reference proteome</keyword>
<dbReference type="SUPFAM" id="SSF55785">
    <property type="entry name" value="PYP-like sensor domain (PAS domain)"/>
    <property type="match status" value="1"/>
</dbReference>
<dbReference type="Pfam" id="PF08447">
    <property type="entry name" value="PAS_3"/>
    <property type="match status" value="1"/>
</dbReference>
<dbReference type="InterPro" id="IPR035965">
    <property type="entry name" value="PAS-like_dom_sf"/>
</dbReference>
<dbReference type="InterPro" id="IPR013655">
    <property type="entry name" value="PAS_fold_3"/>
</dbReference>
<organism evidence="2 3">
    <name type="scientific">Methylohalomonas lacus</name>
    <dbReference type="NCBI Taxonomy" id="398773"/>
    <lineage>
        <taxon>Bacteria</taxon>
        <taxon>Pseudomonadati</taxon>
        <taxon>Pseudomonadota</taxon>
        <taxon>Gammaproteobacteria</taxon>
        <taxon>Methylohalomonadales</taxon>
        <taxon>Methylohalomonadaceae</taxon>
        <taxon>Methylohalomonas</taxon>
    </lineage>
</organism>
<dbReference type="AlphaFoldDB" id="A0AAE3HM15"/>
<evidence type="ECO:0000259" key="1">
    <source>
        <dbReference type="Pfam" id="PF08447"/>
    </source>
</evidence>
<accession>A0AAE3HM15</accession>
<evidence type="ECO:0000313" key="2">
    <source>
        <dbReference type="EMBL" id="MCS3902942.1"/>
    </source>
</evidence>
<dbReference type="CDD" id="cd00130">
    <property type="entry name" value="PAS"/>
    <property type="match status" value="1"/>
</dbReference>
<comment type="caution">
    <text evidence="2">The sequence shown here is derived from an EMBL/GenBank/DDBJ whole genome shotgun (WGS) entry which is preliminary data.</text>
</comment>